<dbReference type="Gene3D" id="1.10.720.30">
    <property type="entry name" value="SAP domain"/>
    <property type="match status" value="1"/>
</dbReference>
<dbReference type="Pfam" id="PF02037">
    <property type="entry name" value="SAP"/>
    <property type="match status" value="1"/>
</dbReference>
<dbReference type="EMBL" id="JARQZJ010000124">
    <property type="protein sequence ID" value="KAK9889880.1"/>
    <property type="molecule type" value="Genomic_DNA"/>
</dbReference>
<dbReference type="InterPro" id="IPR036361">
    <property type="entry name" value="SAP_dom_sf"/>
</dbReference>
<comment type="caution">
    <text evidence="5">The sequence shown here is derived from an EMBL/GenBank/DDBJ whole genome shotgun (WGS) entry which is preliminary data.</text>
</comment>
<dbReference type="InterPro" id="IPR052240">
    <property type="entry name" value="SAP_domain_ribonucleoprotein"/>
</dbReference>
<keyword evidence="1" id="KW-0597">Phosphoprotein</keyword>
<evidence type="ECO:0000313" key="6">
    <source>
        <dbReference type="Proteomes" id="UP001431783"/>
    </source>
</evidence>
<organism evidence="5 6">
    <name type="scientific">Henosepilachna vigintioctopunctata</name>
    <dbReference type="NCBI Taxonomy" id="420089"/>
    <lineage>
        <taxon>Eukaryota</taxon>
        <taxon>Metazoa</taxon>
        <taxon>Ecdysozoa</taxon>
        <taxon>Arthropoda</taxon>
        <taxon>Hexapoda</taxon>
        <taxon>Insecta</taxon>
        <taxon>Pterygota</taxon>
        <taxon>Neoptera</taxon>
        <taxon>Endopterygota</taxon>
        <taxon>Coleoptera</taxon>
        <taxon>Polyphaga</taxon>
        <taxon>Cucujiformia</taxon>
        <taxon>Coccinelloidea</taxon>
        <taxon>Coccinellidae</taxon>
        <taxon>Epilachninae</taxon>
        <taxon>Epilachnini</taxon>
        <taxon>Henosepilachna</taxon>
    </lineage>
</organism>
<dbReference type="GO" id="GO:0005634">
    <property type="term" value="C:nucleus"/>
    <property type="evidence" value="ECO:0007669"/>
    <property type="project" value="TreeGrafter"/>
</dbReference>
<proteinExistence type="inferred from homology"/>
<dbReference type="SMART" id="SM00513">
    <property type="entry name" value="SAP"/>
    <property type="match status" value="1"/>
</dbReference>
<dbReference type="PANTHER" id="PTHR46551">
    <property type="entry name" value="SAP DOMAIN-CONTAINING RIBONUCLEOPROTEIN"/>
    <property type="match status" value="1"/>
</dbReference>
<gene>
    <name evidence="5" type="ORF">WA026_008681</name>
</gene>
<feature type="compositionally biased region" description="Acidic residues" evidence="3">
    <location>
        <begin position="58"/>
        <end position="72"/>
    </location>
</feature>
<evidence type="ECO:0000256" key="1">
    <source>
        <dbReference type="ARBA" id="ARBA00022553"/>
    </source>
</evidence>
<feature type="region of interest" description="Disordered" evidence="3">
    <location>
        <begin position="40"/>
        <end position="107"/>
    </location>
</feature>
<dbReference type="PANTHER" id="PTHR46551:SF1">
    <property type="entry name" value="SAP DOMAIN-CONTAINING RIBONUCLEOPROTEIN"/>
    <property type="match status" value="1"/>
</dbReference>
<dbReference type="Proteomes" id="UP001431783">
    <property type="component" value="Unassembled WGS sequence"/>
</dbReference>
<evidence type="ECO:0000256" key="2">
    <source>
        <dbReference type="ARBA" id="ARBA00046328"/>
    </source>
</evidence>
<sequence>MGLTTDISKMKVPELKKELKQRGLNTSGNKNELVERLQEAMKSPGVSTEISSGSLESDILEDDLLNDDDDEQPNTSETALDSDVEKALEDSTVSTDNFQNKTKDNSNGIETKTKKIKLQRDIPSIELLINSNRKLLYDNSDDSLQPKSKVIKLSGISVKERLELRAKKFGVELSGTAKLLARAERFGSLENGSKTSEWDKLQKRAERFGGSVAKEMTNLEMKQKLDARKARFASSK</sequence>
<accession>A0AAW1VCW9</accession>
<dbReference type="PROSITE" id="PS50800">
    <property type="entry name" value="SAP"/>
    <property type="match status" value="1"/>
</dbReference>
<evidence type="ECO:0000256" key="3">
    <source>
        <dbReference type="SAM" id="MobiDB-lite"/>
    </source>
</evidence>
<feature type="domain" description="SAP" evidence="4">
    <location>
        <begin position="7"/>
        <end position="41"/>
    </location>
</feature>
<dbReference type="GO" id="GO:0016973">
    <property type="term" value="P:poly(A)+ mRNA export from nucleus"/>
    <property type="evidence" value="ECO:0007669"/>
    <property type="project" value="TreeGrafter"/>
</dbReference>
<evidence type="ECO:0000259" key="4">
    <source>
        <dbReference type="PROSITE" id="PS50800"/>
    </source>
</evidence>
<dbReference type="AlphaFoldDB" id="A0AAW1VCW9"/>
<dbReference type="SUPFAM" id="SSF68906">
    <property type="entry name" value="SAP domain"/>
    <property type="match status" value="1"/>
</dbReference>
<reference evidence="5 6" key="1">
    <citation type="submission" date="2023-03" db="EMBL/GenBank/DDBJ databases">
        <title>Genome insight into feeding habits of ladybird beetles.</title>
        <authorList>
            <person name="Li H.-S."/>
            <person name="Huang Y.-H."/>
            <person name="Pang H."/>
        </authorList>
    </citation>
    <scope>NUCLEOTIDE SEQUENCE [LARGE SCALE GENOMIC DNA]</scope>
    <source>
        <strain evidence="5">SYSU_2023b</strain>
        <tissue evidence="5">Whole body</tissue>
    </source>
</reference>
<comment type="similarity">
    <text evidence="2">Belongs to the SAP domain-containing ribonucleoprotein family.</text>
</comment>
<feature type="compositionally biased region" description="Polar residues" evidence="3">
    <location>
        <begin position="91"/>
        <end position="107"/>
    </location>
</feature>
<dbReference type="InterPro" id="IPR003034">
    <property type="entry name" value="SAP_dom"/>
</dbReference>
<protein>
    <recommendedName>
        <fullName evidence="4">SAP domain-containing protein</fullName>
    </recommendedName>
</protein>
<name>A0AAW1VCW9_9CUCU</name>
<evidence type="ECO:0000313" key="5">
    <source>
        <dbReference type="EMBL" id="KAK9889880.1"/>
    </source>
</evidence>
<keyword evidence="6" id="KW-1185">Reference proteome</keyword>